<proteinExistence type="predicted"/>
<reference evidence="2 3" key="1">
    <citation type="journal article" date="2023" name="bioRxiv">
        <title>High-quality genome assemblies of four members of thePodospora anserinaspecies complex.</title>
        <authorList>
            <person name="Ament-Velasquez S.L."/>
            <person name="Vogan A.A."/>
            <person name="Wallerman O."/>
            <person name="Hartmann F."/>
            <person name="Gautier V."/>
            <person name="Silar P."/>
            <person name="Giraud T."/>
            <person name="Johannesson H."/>
        </authorList>
    </citation>
    <scope>NUCLEOTIDE SEQUENCE [LARGE SCALE GENOMIC DNA]</scope>
    <source>
        <strain evidence="2 3">CBS 112042</strain>
    </source>
</reference>
<organism evidence="2 3">
    <name type="scientific">Podospora bellae-mahoneyi</name>
    <dbReference type="NCBI Taxonomy" id="2093777"/>
    <lineage>
        <taxon>Eukaryota</taxon>
        <taxon>Fungi</taxon>
        <taxon>Dikarya</taxon>
        <taxon>Ascomycota</taxon>
        <taxon>Pezizomycotina</taxon>
        <taxon>Sordariomycetes</taxon>
        <taxon>Sordariomycetidae</taxon>
        <taxon>Sordariales</taxon>
        <taxon>Podosporaceae</taxon>
        <taxon>Podospora</taxon>
    </lineage>
</organism>
<name>A0ABR0G169_9PEZI</name>
<gene>
    <name evidence="2" type="ORF">QC761_0021550</name>
</gene>
<keyword evidence="3" id="KW-1185">Reference proteome</keyword>
<sequence length="251" mass="27743">MPLEPDHSPLGGHIPSPVRRRPRGSDGIAAPSNPPFATIRTLVAACHIHAPDIQKSSSGSLRSPDSLITSWPSLLLAARLARHRLCTTLVIAWFCEGLQPTLDFLLIFISQTPLLLAGAGCRREELSCSPAHLKRHPPSRSYVHDFILIPSHYRVCPVPTSHASLVQSPESPEKKKKRTLQVVVVLAVACLSIGSSHYSTTCDLYDIAPDSPGGQDRHNVRHTTGSPQYRAVLSRRFIWLREIEGHWFVEE</sequence>
<dbReference type="RefSeq" id="XP_062738427.1">
    <property type="nucleotide sequence ID" value="XM_062872075.1"/>
</dbReference>
<comment type="caution">
    <text evidence="2">The sequence shown here is derived from an EMBL/GenBank/DDBJ whole genome shotgun (WGS) entry which is preliminary data.</text>
</comment>
<evidence type="ECO:0000313" key="3">
    <source>
        <dbReference type="Proteomes" id="UP001322138"/>
    </source>
</evidence>
<evidence type="ECO:0000256" key="1">
    <source>
        <dbReference type="SAM" id="MobiDB-lite"/>
    </source>
</evidence>
<evidence type="ECO:0000313" key="2">
    <source>
        <dbReference type="EMBL" id="KAK4649452.1"/>
    </source>
</evidence>
<feature type="region of interest" description="Disordered" evidence="1">
    <location>
        <begin position="1"/>
        <end position="34"/>
    </location>
</feature>
<dbReference type="EMBL" id="JAFFGZ010000001">
    <property type="protein sequence ID" value="KAK4649452.1"/>
    <property type="molecule type" value="Genomic_DNA"/>
</dbReference>
<dbReference type="GeneID" id="87891172"/>
<dbReference type="Proteomes" id="UP001322138">
    <property type="component" value="Unassembled WGS sequence"/>
</dbReference>
<accession>A0ABR0G169</accession>
<protein>
    <submittedName>
        <fullName evidence="2">Uncharacterized protein</fullName>
    </submittedName>
</protein>